<dbReference type="InterPro" id="IPR000195">
    <property type="entry name" value="Rab-GAP-TBC_dom"/>
</dbReference>
<feature type="domain" description="Rab-GAP TBC" evidence="3">
    <location>
        <begin position="40"/>
        <end position="300"/>
    </location>
</feature>
<dbReference type="Pfam" id="PF00566">
    <property type="entry name" value="RabGAP-TBC"/>
    <property type="match status" value="1"/>
</dbReference>
<dbReference type="PANTHER" id="PTHR22957:SF337">
    <property type="entry name" value="TBC1 DOMAIN FAMILY MEMBER 5"/>
    <property type="match status" value="1"/>
</dbReference>
<feature type="compositionally biased region" description="Basic residues" evidence="2">
    <location>
        <begin position="527"/>
        <end position="537"/>
    </location>
</feature>
<dbReference type="PROSITE" id="PS50086">
    <property type="entry name" value="TBC_RABGAP"/>
    <property type="match status" value="1"/>
</dbReference>
<sequence>MENVTSDDSSSSPSQINMDIADYDLSEWNLESLKQAAVEHRLVRPRGLAWSILLQALPSLQSDMIASLKSHRKYYDDLKMKLSMDPRAVIDDDPLSQSDESVWKQHFCDNELKAVIMQDVVRTFPDELYFRDKDVQDTLVRVLFFWARSHPHIGYRQGMHEIVAPILFELFQDRRFAPKDLGNTLECVLDDDFLEHDSYMLFNAVMKGLERFYTTGEVVPTPSGRLPTSKSAHNPNEVIRYLDQVREEYLIPLDHEVASHLAACNITMELFGIRWLRLLFGREFARGEIPHLWGFIFADGPSLPYIHFILVSMLISLRHILIDAEPGAVLSALMRPLPISAGHVCALARHLRAPLQHPRPPPPHYHHRPASPLEASPEAELEHRGVGLDANVSDSGSEGVAEGGDVARELAALALLRARLPPAAAQLAAALPRVPPNAQRPLHQILQVYNTRGRRAGTWPASWPRWPCCGPACRPPPLSSPPHCRACRPMHSARCIRSCRYTILGVGGRGRGPRAGRAGPAAGPPAARRRSARRRTAARAAQCTAPAASDPAGIQYSGSEGGDVARELAALALLRARLPPAAAQLAAALPRVPPNAQRPLHQILQLAALLQCRNHALIDVETALEAAEGQNSDKIGRKQLVPVTFLPKPSPNKSPHKPISRVKEVPLKVFHQAECNETGDLPCLDPLRLRTE</sequence>
<keyword evidence="1" id="KW-0343">GTPase activation</keyword>
<feature type="compositionally biased region" description="Low complexity" evidence="2">
    <location>
        <begin position="515"/>
        <end position="526"/>
    </location>
</feature>
<name>A0ABN8BBW1_CHISP</name>
<evidence type="ECO:0000259" key="3">
    <source>
        <dbReference type="PROSITE" id="PS50086"/>
    </source>
</evidence>
<dbReference type="SUPFAM" id="SSF47923">
    <property type="entry name" value="Ypt/Rab-GAP domain of gyp1p"/>
    <property type="match status" value="2"/>
</dbReference>
<reference evidence="4" key="1">
    <citation type="submission" date="2021-12" db="EMBL/GenBank/DDBJ databases">
        <authorList>
            <person name="King R."/>
        </authorList>
    </citation>
    <scope>NUCLEOTIDE SEQUENCE</scope>
</reference>
<dbReference type="Gene3D" id="1.10.8.270">
    <property type="entry name" value="putative rabgap domain of human tbc1 domain family member 14 like domains"/>
    <property type="match status" value="1"/>
</dbReference>
<proteinExistence type="predicted"/>
<evidence type="ECO:0000313" key="5">
    <source>
        <dbReference type="Proteomes" id="UP001153292"/>
    </source>
</evidence>
<feature type="region of interest" description="Disordered" evidence="2">
    <location>
        <begin position="510"/>
        <end position="554"/>
    </location>
</feature>
<evidence type="ECO:0000256" key="1">
    <source>
        <dbReference type="ARBA" id="ARBA00022468"/>
    </source>
</evidence>
<dbReference type="InterPro" id="IPR035969">
    <property type="entry name" value="Rab-GAP_TBC_sf"/>
</dbReference>
<evidence type="ECO:0000256" key="2">
    <source>
        <dbReference type="SAM" id="MobiDB-lite"/>
    </source>
</evidence>
<evidence type="ECO:0000313" key="4">
    <source>
        <dbReference type="EMBL" id="CAH0407474.1"/>
    </source>
</evidence>
<feature type="compositionally biased region" description="Low complexity" evidence="2">
    <location>
        <begin position="538"/>
        <end position="548"/>
    </location>
</feature>
<organism evidence="4 5">
    <name type="scientific">Chilo suppressalis</name>
    <name type="common">Asiatic rice borer moth</name>
    <dbReference type="NCBI Taxonomy" id="168631"/>
    <lineage>
        <taxon>Eukaryota</taxon>
        <taxon>Metazoa</taxon>
        <taxon>Ecdysozoa</taxon>
        <taxon>Arthropoda</taxon>
        <taxon>Hexapoda</taxon>
        <taxon>Insecta</taxon>
        <taxon>Pterygota</taxon>
        <taxon>Neoptera</taxon>
        <taxon>Endopterygota</taxon>
        <taxon>Lepidoptera</taxon>
        <taxon>Glossata</taxon>
        <taxon>Ditrysia</taxon>
        <taxon>Pyraloidea</taxon>
        <taxon>Crambidae</taxon>
        <taxon>Crambinae</taxon>
        <taxon>Chilo</taxon>
    </lineage>
</organism>
<dbReference type="SMART" id="SM00164">
    <property type="entry name" value="TBC"/>
    <property type="match status" value="1"/>
</dbReference>
<dbReference type="Gene3D" id="1.10.472.80">
    <property type="entry name" value="Ypt/Rab-GAP domain of gyp1p, domain 3"/>
    <property type="match status" value="1"/>
</dbReference>
<protein>
    <recommendedName>
        <fullName evidence="3">Rab-GAP TBC domain-containing protein</fullName>
    </recommendedName>
</protein>
<dbReference type="Proteomes" id="UP001153292">
    <property type="component" value="Chromosome 8"/>
</dbReference>
<keyword evidence="5" id="KW-1185">Reference proteome</keyword>
<dbReference type="PANTHER" id="PTHR22957">
    <property type="entry name" value="TBC1 DOMAIN FAMILY MEMBER GTPASE-ACTIVATING PROTEIN"/>
    <property type="match status" value="1"/>
</dbReference>
<gene>
    <name evidence="4" type="ORF">CHILSU_LOCUS10874</name>
</gene>
<accession>A0ABN8BBW1</accession>
<feature type="region of interest" description="Disordered" evidence="2">
    <location>
        <begin position="356"/>
        <end position="383"/>
    </location>
</feature>
<dbReference type="EMBL" id="OU963901">
    <property type="protein sequence ID" value="CAH0407474.1"/>
    <property type="molecule type" value="Genomic_DNA"/>
</dbReference>